<evidence type="ECO:0000313" key="3">
    <source>
        <dbReference type="Proteomes" id="UP000326757"/>
    </source>
</evidence>
<name>A0A5N6K6B1_MONLA</name>
<feature type="compositionally biased region" description="Low complexity" evidence="1">
    <location>
        <begin position="1"/>
        <end position="12"/>
    </location>
</feature>
<protein>
    <submittedName>
        <fullName evidence="2">Uncharacterized protein</fullName>
    </submittedName>
</protein>
<evidence type="ECO:0000313" key="2">
    <source>
        <dbReference type="EMBL" id="KAB8298121.1"/>
    </source>
</evidence>
<dbReference type="Proteomes" id="UP000326757">
    <property type="component" value="Unassembled WGS sequence"/>
</dbReference>
<accession>A0A5N6K6B1</accession>
<reference evidence="2 3" key="1">
    <citation type="submission" date="2019-06" db="EMBL/GenBank/DDBJ databases">
        <title>Genome Sequence of the Brown Rot Fungal Pathogen Monilinia laxa.</title>
        <authorList>
            <person name="De Miccolis Angelini R.M."/>
            <person name="Landi L."/>
            <person name="Abate D."/>
            <person name="Pollastro S."/>
            <person name="Romanazzi G."/>
            <person name="Faretra F."/>
        </authorList>
    </citation>
    <scope>NUCLEOTIDE SEQUENCE [LARGE SCALE GENOMIC DNA]</scope>
    <source>
        <strain evidence="2 3">Mlax316</strain>
    </source>
</reference>
<gene>
    <name evidence="2" type="ORF">EYC80_001879</name>
</gene>
<keyword evidence="3" id="KW-1185">Reference proteome</keyword>
<dbReference type="EMBL" id="VIGI01000007">
    <property type="protein sequence ID" value="KAB8298121.1"/>
    <property type="molecule type" value="Genomic_DNA"/>
</dbReference>
<evidence type="ECO:0000256" key="1">
    <source>
        <dbReference type="SAM" id="MobiDB-lite"/>
    </source>
</evidence>
<organism evidence="2 3">
    <name type="scientific">Monilinia laxa</name>
    <name type="common">Brown rot fungus</name>
    <name type="synonym">Sclerotinia laxa</name>
    <dbReference type="NCBI Taxonomy" id="61186"/>
    <lineage>
        <taxon>Eukaryota</taxon>
        <taxon>Fungi</taxon>
        <taxon>Dikarya</taxon>
        <taxon>Ascomycota</taxon>
        <taxon>Pezizomycotina</taxon>
        <taxon>Leotiomycetes</taxon>
        <taxon>Helotiales</taxon>
        <taxon>Sclerotiniaceae</taxon>
        <taxon>Monilinia</taxon>
    </lineage>
</organism>
<proteinExistence type="predicted"/>
<sequence>MNSRSSSFSVPSARLHQRPSFSHRLSFAVSSAEQGEATNVPNVAERQIDEEIEEIKRYEVCYGHSS</sequence>
<feature type="region of interest" description="Disordered" evidence="1">
    <location>
        <begin position="1"/>
        <end position="20"/>
    </location>
</feature>
<comment type="caution">
    <text evidence="2">The sequence shown here is derived from an EMBL/GenBank/DDBJ whole genome shotgun (WGS) entry which is preliminary data.</text>
</comment>
<dbReference type="OrthoDB" id="10553732at2759"/>
<dbReference type="AlphaFoldDB" id="A0A5N6K6B1"/>